<keyword evidence="1" id="KW-0472">Membrane</keyword>
<keyword evidence="1" id="KW-0812">Transmembrane</keyword>
<protein>
    <recommendedName>
        <fullName evidence="4">Thiamine biosynthesis protein ThiC</fullName>
    </recommendedName>
</protein>
<dbReference type="AlphaFoldDB" id="A0A219B0E3"/>
<proteinExistence type="predicted"/>
<gene>
    <name evidence="2" type="ORF">B5C34_14815</name>
</gene>
<feature type="transmembrane region" description="Helical" evidence="1">
    <location>
        <begin position="173"/>
        <end position="194"/>
    </location>
</feature>
<dbReference type="EMBL" id="NFZT01000007">
    <property type="protein sequence ID" value="OWV31780.1"/>
    <property type="molecule type" value="Genomic_DNA"/>
</dbReference>
<feature type="transmembrane region" description="Helical" evidence="1">
    <location>
        <begin position="40"/>
        <end position="61"/>
    </location>
</feature>
<feature type="transmembrane region" description="Helical" evidence="1">
    <location>
        <begin position="147"/>
        <end position="167"/>
    </location>
</feature>
<sequence>MDMSAGRAAQLTAVLLVSLVATQIVYVALSASGADIDRRIIWGAETVFSLLIVAFAAGPLAHGSRFAAAWAAISGAGLLNVIQLAMGIAMFGPLFGGGQPLAPVAQTVAAAAFFILYAGKFLFGLAALLIGSAAAREGAGLTRIAGILAAISGAAALLFTTVAMAFGRSAIEAAPGASGTAAMFFLALILRFGAGPRGDASA</sequence>
<keyword evidence="1" id="KW-1133">Transmembrane helix</keyword>
<organism evidence="2 3">
    <name type="scientific">Pacificimonas flava</name>
    <dbReference type="NCBI Taxonomy" id="1234595"/>
    <lineage>
        <taxon>Bacteria</taxon>
        <taxon>Pseudomonadati</taxon>
        <taxon>Pseudomonadota</taxon>
        <taxon>Alphaproteobacteria</taxon>
        <taxon>Sphingomonadales</taxon>
        <taxon>Sphingosinicellaceae</taxon>
        <taxon>Pacificimonas</taxon>
    </lineage>
</organism>
<dbReference type="RefSeq" id="WP_088713577.1">
    <property type="nucleotide sequence ID" value="NZ_NFZT01000007.1"/>
</dbReference>
<dbReference type="OrthoDB" id="6383392at2"/>
<evidence type="ECO:0008006" key="4">
    <source>
        <dbReference type="Google" id="ProtNLM"/>
    </source>
</evidence>
<comment type="caution">
    <text evidence="2">The sequence shown here is derived from an EMBL/GenBank/DDBJ whole genome shotgun (WGS) entry which is preliminary data.</text>
</comment>
<reference evidence="3" key="1">
    <citation type="submission" date="2017-05" db="EMBL/GenBank/DDBJ databases">
        <authorList>
            <person name="Lin X."/>
        </authorList>
    </citation>
    <scope>NUCLEOTIDE SEQUENCE [LARGE SCALE GENOMIC DNA]</scope>
    <source>
        <strain evidence="3">JLT2012</strain>
    </source>
</reference>
<evidence type="ECO:0000313" key="3">
    <source>
        <dbReference type="Proteomes" id="UP000198462"/>
    </source>
</evidence>
<feature type="transmembrane region" description="Helical" evidence="1">
    <location>
        <begin position="68"/>
        <end position="91"/>
    </location>
</feature>
<accession>A0A219B0E3</accession>
<feature type="transmembrane region" description="Helical" evidence="1">
    <location>
        <begin position="111"/>
        <end position="135"/>
    </location>
</feature>
<name>A0A219B0E3_9SPHN</name>
<evidence type="ECO:0000256" key="1">
    <source>
        <dbReference type="SAM" id="Phobius"/>
    </source>
</evidence>
<keyword evidence="3" id="KW-1185">Reference proteome</keyword>
<evidence type="ECO:0000313" key="2">
    <source>
        <dbReference type="EMBL" id="OWV31780.1"/>
    </source>
</evidence>
<dbReference type="Proteomes" id="UP000198462">
    <property type="component" value="Unassembled WGS sequence"/>
</dbReference>